<dbReference type="PROSITE" id="PS50026">
    <property type="entry name" value="EGF_3"/>
    <property type="match status" value="3"/>
</dbReference>
<comment type="subcellular location">
    <subcellularLocation>
        <location evidence="1">Secreted</location>
    </subcellularLocation>
</comment>
<evidence type="ECO:0000259" key="8">
    <source>
        <dbReference type="PROSITE" id="PS50025"/>
    </source>
</evidence>
<keyword evidence="2" id="KW-0964">Secreted</keyword>
<dbReference type="Gene3D" id="2.10.25.10">
    <property type="entry name" value="Laminin"/>
    <property type="match status" value="3"/>
</dbReference>
<feature type="non-terminal residue" evidence="10">
    <location>
        <position position="289"/>
    </location>
</feature>
<dbReference type="FunFam" id="2.10.25.10:FF:000143">
    <property type="entry name" value="Protein crumbs 1"/>
    <property type="match status" value="1"/>
</dbReference>
<gene>
    <name evidence="10" type="ORF">M9458_019022</name>
</gene>
<dbReference type="Pfam" id="PF00008">
    <property type="entry name" value="EGF"/>
    <property type="match status" value="3"/>
</dbReference>
<dbReference type="SMART" id="SM00179">
    <property type="entry name" value="EGF_CA"/>
    <property type="match status" value="3"/>
</dbReference>
<evidence type="ECO:0000256" key="7">
    <source>
        <dbReference type="PROSITE-ProRule" id="PRU00076"/>
    </source>
</evidence>
<dbReference type="InterPro" id="IPR051022">
    <property type="entry name" value="Notch_Cell-Fate_Det"/>
</dbReference>
<dbReference type="InterPro" id="IPR001881">
    <property type="entry name" value="EGF-like_Ca-bd_dom"/>
</dbReference>
<evidence type="ECO:0000256" key="4">
    <source>
        <dbReference type="ARBA" id="ARBA00022737"/>
    </source>
</evidence>
<evidence type="ECO:0000256" key="1">
    <source>
        <dbReference type="ARBA" id="ARBA00004613"/>
    </source>
</evidence>
<dbReference type="InterPro" id="IPR013320">
    <property type="entry name" value="ConA-like_dom_sf"/>
</dbReference>
<dbReference type="PROSITE" id="PS50025">
    <property type="entry name" value="LAM_G_DOMAIN"/>
    <property type="match status" value="1"/>
</dbReference>
<evidence type="ECO:0000259" key="9">
    <source>
        <dbReference type="PROSITE" id="PS50026"/>
    </source>
</evidence>
<keyword evidence="5 7" id="KW-1015">Disulfide bond</keyword>
<evidence type="ECO:0000256" key="2">
    <source>
        <dbReference type="ARBA" id="ARBA00022525"/>
    </source>
</evidence>
<name>A0ABD0QME2_CIRMR</name>
<dbReference type="PROSITE" id="PS00022">
    <property type="entry name" value="EGF_1"/>
    <property type="match status" value="3"/>
</dbReference>
<feature type="non-terminal residue" evidence="10">
    <location>
        <position position="1"/>
    </location>
</feature>
<dbReference type="Gene3D" id="2.60.120.200">
    <property type="match status" value="1"/>
</dbReference>
<evidence type="ECO:0000256" key="6">
    <source>
        <dbReference type="ARBA" id="ARBA00023180"/>
    </source>
</evidence>
<feature type="disulfide bond" evidence="7">
    <location>
        <begin position="242"/>
        <end position="251"/>
    </location>
</feature>
<feature type="domain" description="EGF-like" evidence="9">
    <location>
        <begin position="179"/>
        <end position="215"/>
    </location>
</feature>
<dbReference type="Pfam" id="PF02210">
    <property type="entry name" value="Laminin_G_2"/>
    <property type="match status" value="1"/>
</dbReference>
<feature type="domain" description="EGF-like" evidence="9">
    <location>
        <begin position="254"/>
        <end position="289"/>
    </location>
</feature>
<dbReference type="FunFam" id="2.10.25.10:FF:000279">
    <property type="entry name" value="Neurogenic locus notch 1"/>
    <property type="match status" value="1"/>
</dbReference>
<comment type="caution">
    <text evidence="7">Lacks conserved residue(s) required for the propagation of feature annotation.</text>
</comment>
<dbReference type="FunFam" id="2.10.25.10:FF:000045">
    <property type="entry name" value="Slit guidance ligand 2"/>
    <property type="match status" value="1"/>
</dbReference>
<dbReference type="PANTHER" id="PTHR24049:SF30">
    <property type="match status" value="1"/>
</dbReference>
<dbReference type="InterPro" id="IPR001791">
    <property type="entry name" value="Laminin_G"/>
</dbReference>
<dbReference type="SUPFAM" id="SSF49899">
    <property type="entry name" value="Concanavalin A-like lectins/glucanases"/>
    <property type="match status" value="1"/>
</dbReference>
<dbReference type="Proteomes" id="UP001529510">
    <property type="component" value="Unassembled WGS sequence"/>
</dbReference>
<dbReference type="CDD" id="cd00054">
    <property type="entry name" value="EGF_CA"/>
    <property type="match status" value="3"/>
</dbReference>
<dbReference type="PROSITE" id="PS01186">
    <property type="entry name" value="EGF_2"/>
    <property type="match status" value="2"/>
</dbReference>
<dbReference type="AlphaFoldDB" id="A0ABD0QME2"/>
<dbReference type="CDD" id="cd00110">
    <property type="entry name" value="LamG"/>
    <property type="match status" value="1"/>
</dbReference>
<evidence type="ECO:0000313" key="11">
    <source>
        <dbReference type="Proteomes" id="UP001529510"/>
    </source>
</evidence>
<dbReference type="PROSITE" id="PS00010">
    <property type="entry name" value="ASX_HYDROXYL"/>
    <property type="match status" value="1"/>
</dbReference>
<feature type="domain" description="EGF-like" evidence="9">
    <location>
        <begin position="217"/>
        <end position="252"/>
    </location>
</feature>
<dbReference type="SUPFAM" id="SSF57196">
    <property type="entry name" value="EGF/Laminin"/>
    <property type="match status" value="3"/>
</dbReference>
<evidence type="ECO:0000256" key="3">
    <source>
        <dbReference type="ARBA" id="ARBA00022536"/>
    </source>
</evidence>
<keyword evidence="4" id="KW-0677">Repeat</keyword>
<dbReference type="SMART" id="SM00181">
    <property type="entry name" value="EGF"/>
    <property type="match status" value="3"/>
</dbReference>
<dbReference type="PANTHER" id="PTHR24049">
    <property type="entry name" value="CRUMBS FAMILY MEMBER"/>
    <property type="match status" value="1"/>
</dbReference>
<dbReference type="GO" id="GO:0005576">
    <property type="term" value="C:extracellular region"/>
    <property type="evidence" value="ECO:0007669"/>
    <property type="project" value="UniProtKB-SubCell"/>
</dbReference>
<feature type="disulfide bond" evidence="7">
    <location>
        <begin position="205"/>
        <end position="214"/>
    </location>
</feature>
<dbReference type="InterPro" id="IPR000742">
    <property type="entry name" value="EGF"/>
</dbReference>
<dbReference type="EMBL" id="JAMKFB020000008">
    <property type="protein sequence ID" value="KAL0187352.1"/>
    <property type="molecule type" value="Genomic_DNA"/>
</dbReference>
<comment type="caution">
    <text evidence="10">The sequence shown here is derived from an EMBL/GenBank/DDBJ whole genome shotgun (WGS) entry which is preliminary data.</text>
</comment>
<dbReference type="FunFam" id="2.60.120.200:FF:000130">
    <property type="entry name" value="Crumbs 2, cell polarity complex component"/>
    <property type="match status" value="1"/>
</dbReference>
<proteinExistence type="predicted"/>
<reference evidence="10 11" key="1">
    <citation type="submission" date="2024-05" db="EMBL/GenBank/DDBJ databases">
        <title>Genome sequencing and assembly of Indian major carp, Cirrhinus mrigala (Hamilton, 1822).</title>
        <authorList>
            <person name="Mohindra V."/>
            <person name="Chowdhury L.M."/>
            <person name="Lal K."/>
            <person name="Jena J.K."/>
        </authorList>
    </citation>
    <scope>NUCLEOTIDE SEQUENCE [LARGE SCALE GENOMIC DNA]</scope>
    <source>
        <strain evidence="10">CM1030</strain>
        <tissue evidence="10">Blood</tissue>
    </source>
</reference>
<dbReference type="SMART" id="SM00282">
    <property type="entry name" value="LamG"/>
    <property type="match status" value="1"/>
</dbReference>
<organism evidence="10 11">
    <name type="scientific">Cirrhinus mrigala</name>
    <name type="common">Mrigala</name>
    <dbReference type="NCBI Taxonomy" id="683832"/>
    <lineage>
        <taxon>Eukaryota</taxon>
        <taxon>Metazoa</taxon>
        <taxon>Chordata</taxon>
        <taxon>Craniata</taxon>
        <taxon>Vertebrata</taxon>
        <taxon>Euteleostomi</taxon>
        <taxon>Actinopterygii</taxon>
        <taxon>Neopterygii</taxon>
        <taxon>Teleostei</taxon>
        <taxon>Ostariophysi</taxon>
        <taxon>Cypriniformes</taxon>
        <taxon>Cyprinidae</taxon>
        <taxon>Labeoninae</taxon>
        <taxon>Labeonini</taxon>
        <taxon>Cirrhinus</taxon>
    </lineage>
</organism>
<feature type="disulfide bond" evidence="7">
    <location>
        <begin position="221"/>
        <end position="231"/>
    </location>
</feature>
<protein>
    <submittedName>
        <fullName evidence="10">Uncharacterized protein</fullName>
    </submittedName>
</protein>
<evidence type="ECO:0000256" key="5">
    <source>
        <dbReference type="ARBA" id="ARBA00023157"/>
    </source>
</evidence>
<dbReference type="GO" id="GO:0007399">
    <property type="term" value="P:nervous system development"/>
    <property type="evidence" value="ECO:0007669"/>
    <property type="project" value="UniProtKB-ARBA"/>
</dbReference>
<evidence type="ECO:0000313" key="10">
    <source>
        <dbReference type="EMBL" id="KAL0187352.1"/>
    </source>
</evidence>
<keyword evidence="11" id="KW-1185">Reference proteome</keyword>
<accession>A0ABD0QME2</accession>
<dbReference type="PRINTS" id="PR00010">
    <property type="entry name" value="EGFBLOOD"/>
</dbReference>
<dbReference type="InterPro" id="IPR000152">
    <property type="entry name" value="EGF-type_Asp/Asn_hydroxyl_site"/>
</dbReference>
<feature type="disulfide bond" evidence="7">
    <location>
        <begin position="280"/>
        <end position="289"/>
    </location>
</feature>
<keyword evidence="6" id="KW-0325">Glycoprotein</keyword>
<keyword evidence="3 7" id="KW-0245">EGF-like domain</keyword>
<sequence length="289" mass="31020">LANATFENNALKFSANGSLFLPVTSISMQLRTREENGTLLRASNRLEFFCMGLLNSSLIVKFRDGNSLEVHAFTSDVPVSDGDWHQVELYASSSRIAASRWHLTVDGRAAGLSLASAGNMEFFNSSTVLLAENYTGCLGEVRIGGVYLPFSGLLEEAAPQTSQFIRVGGVSEPRLGCSSTSSCLSDPCQNNGTCTDLFNLLSCECGSGWTGERCQENIDECVQQPCVHGICRDLPGEYECQCAPGYAGKNCQLEADVCQEHRCENGGSCVAALTGYTCVCPPDHTGPFC</sequence>
<feature type="domain" description="Laminin G" evidence="8">
    <location>
        <begin position="1"/>
        <end position="177"/>
    </location>
</feature>